<protein>
    <submittedName>
        <fullName evidence="4">ADP-ribose pyrophosphatase</fullName>
        <ecNumber evidence="4">3.6.1.13</ecNumber>
    </submittedName>
    <submittedName>
        <fullName evidence="3">NTP pyrophosphohydrolase</fullName>
    </submittedName>
</protein>
<dbReference type="RefSeq" id="WP_239072762.1">
    <property type="nucleotide sequence ID" value="NZ_BAABFI010000004.1"/>
</dbReference>
<feature type="domain" description="Nudix hydrolase" evidence="2">
    <location>
        <begin position="51"/>
        <end position="191"/>
    </location>
</feature>
<dbReference type="Proteomes" id="UP000618382">
    <property type="component" value="Unassembled WGS sequence"/>
</dbReference>
<dbReference type="Gene3D" id="3.90.79.10">
    <property type="entry name" value="Nucleoside Triphosphate Pyrophosphohydrolase"/>
    <property type="match status" value="1"/>
</dbReference>
<reference evidence="3 6" key="2">
    <citation type="submission" date="2021-01" db="EMBL/GenBank/DDBJ databases">
        <title>Whole genome shotgun sequence of Cellulomonas oligotrophica NBRC 109435.</title>
        <authorList>
            <person name="Komaki H."/>
            <person name="Tamura T."/>
        </authorList>
    </citation>
    <scope>NUCLEOTIDE SEQUENCE [LARGE SCALE GENOMIC DNA]</scope>
    <source>
        <strain evidence="3 6">NBRC 109435</strain>
    </source>
</reference>
<evidence type="ECO:0000259" key="2">
    <source>
        <dbReference type="PROSITE" id="PS51462"/>
    </source>
</evidence>
<dbReference type="InterPro" id="IPR000086">
    <property type="entry name" value="NUDIX_hydrolase_dom"/>
</dbReference>
<dbReference type="GO" id="GO:0047631">
    <property type="term" value="F:ADP-ribose diphosphatase activity"/>
    <property type="evidence" value="ECO:0007669"/>
    <property type="project" value="UniProtKB-EC"/>
</dbReference>
<dbReference type="AlphaFoldDB" id="A0A7Y9FBY4"/>
<dbReference type="PROSITE" id="PS51462">
    <property type="entry name" value="NUDIX"/>
    <property type="match status" value="1"/>
</dbReference>
<evidence type="ECO:0000313" key="4">
    <source>
        <dbReference type="EMBL" id="NYD84518.1"/>
    </source>
</evidence>
<sequence length="207" mass="22398">MSTTAGGGPVLGDSPRSREVVEHRVLHAGRIFDLVQDTVRLDDGDVVREYVAHPGAVAVVALDAQDRVLLLQQYRHPVRHELWELPAGLRDVPDEDLVVAAARELAEEADLQAARWWTLTEFCSSPGATDERVVVFLARDLSAVPEAHRHARTEEEAGMVPRWVPLDDAVEAVLGGRLRSPSTVVGVLAAAAARARGWSTLGAATRA</sequence>
<dbReference type="EC" id="3.6.1.13" evidence="4"/>
<dbReference type="Proteomes" id="UP000577956">
    <property type="component" value="Unassembled WGS sequence"/>
</dbReference>
<evidence type="ECO:0000313" key="3">
    <source>
        <dbReference type="EMBL" id="GIG31583.1"/>
    </source>
</evidence>
<dbReference type="PANTHER" id="PTHR11839:SF31">
    <property type="entry name" value="ADP-RIBOSE PYROPHOSPHATASE"/>
    <property type="match status" value="1"/>
</dbReference>
<accession>A0A7Y9FBY4</accession>
<evidence type="ECO:0000256" key="1">
    <source>
        <dbReference type="ARBA" id="ARBA00022801"/>
    </source>
</evidence>
<dbReference type="PANTHER" id="PTHR11839">
    <property type="entry name" value="UDP/ADP-SUGAR PYROPHOSPHATASE"/>
    <property type="match status" value="1"/>
</dbReference>
<gene>
    <name evidence="4" type="ORF">BKA21_000067</name>
    <name evidence="3" type="ORF">Col01nite_07420</name>
</gene>
<keyword evidence="1 4" id="KW-0378">Hydrolase</keyword>
<keyword evidence="6" id="KW-1185">Reference proteome</keyword>
<organism evidence="4 5">
    <name type="scientific">Cellulomonas oligotrophica</name>
    <dbReference type="NCBI Taxonomy" id="931536"/>
    <lineage>
        <taxon>Bacteria</taxon>
        <taxon>Bacillati</taxon>
        <taxon>Actinomycetota</taxon>
        <taxon>Actinomycetes</taxon>
        <taxon>Micrococcales</taxon>
        <taxon>Cellulomonadaceae</taxon>
        <taxon>Cellulomonas</taxon>
    </lineage>
</organism>
<dbReference type="EMBL" id="BONN01000002">
    <property type="protein sequence ID" value="GIG31583.1"/>
    <property type="molecule type" value="Genomic_DNA"/>
</dbReference>
<evidence type="ECO:0000313" key="5">
    <source>
        <dbReference type="Proteomes" id="UP000577956"/>
    </source>
</evidence>
<dbReference type="InterPro" id="IPR015797">
    <property type="entry name" value="NUDIX_hydrolase-like_dom_sf"/>
</dbReference>
<dbReference type="GO" id="GO:0006753">
    <property type="term" value="P:nucleoside phosphate metabolic process"/>
    <property type="evidence" value="ECO:0007669"/>
    <property type="project" value="TreeGrafter"/>
</dbReference>
<reference evidence="4 5" key="1">
    <citation type="submission" date="2020-07" db="EMBL/GenBank/DDBJ databases">
        <title>Sequencing the genomes of 1000 actinobacteria strains.</title>
        <authorList>
            <person name="Klenk H.-P."/>
        </authorList>
    </citation>
    <scope>NUCLEOTIDE SEQUENCE [LARGE SCALE GENOMIC DNA]</scope>
    <source>
        <strain evidence="4 5">DSM 24482</strain>
    </source>
</reference>
<dbReference type="GO" id="GO:0005829">
    <property type="term" value="C:cytosol"/>
    <property type="evidence" value="ECO:0007669"/>
    <property type="project" value="TreeGrafter"/>
</dbReference>
<dbReference type="Pfam" id="PF00293">
    <property type="entry name" value="NUDIX"/>
    <property type="match status" value="1"/>
</dbReference>
<proteinExistence type="predicted"/>
<evidence type="ECO:0000313" key="6">
    <source>
        <dbReference type="Proteomes" id="UP000618382"/>
    </source>
</evidence>
<comment type="caution">
    <text evidence="4">The sequence shown here is derived from an EMBL/GenBank/DDBJ whole genome shotgun (WGS) entry which is preliminary data.</text>
</comment>
<dbReference type="EMBL" id="JACCBK010000001">
    <property type="protein sequence ID" value="NYD84518.1"/>
    <property type="molecule type" value="Genomic_DNA"/>
</dbReference>
<dbReference type="GO" id="GO:0019693">
    <property type="term" value="P:ribose phosphate metabolic process"/>
    <property type="evidence" value="ECO:0007669"/>
    <property type="project" value="TreeGrafter"/>
</dbReference>
<dbReference type="SUPFAM" id="SSF55811">
    <property type="entry name" value="Nudix"/>
    <property type="match status" value="1"/>
</dbReference>
<name>A0A7Y9FBY4_9CELL</name>